<feature type="binding site" evidence="2">
    <location>
        <position position="56"/>
    </location>
    <ligand>
        <name>substrate</name>
    </ligand>
</feature>
<dbReference type="InterPro" id="IPR015377">
    <property type="entry name" value="Fumarylacetoacetase_N"/>
</dbReference>
<gene>
    <name evidence="6" type="ORF">PVAP13_9NG574142</name>
</gene>
<evidence type="ECO:0000256" key="4">
    <source>
        <dbReference type="RuleBase" id="RU366008"/>
    </source>
</evidence>
<keyword evidence="7" id="KW-1185">Reference proteome</keyword>
<comment type="pathway">
    <text evidence="4">Amino-acid degradation; L-phenylalanine degradation; acetoacetate and fumarate from L-phenylalanine: step 6/6.</text>
</comment>
<keyword evidence="3 4" id="KW-0106">Calcium</keyword>
<name>A0A8T0MY92_PANVG</name>
<evidence type="ECO:0000313" key="6">
    <source>
        <dbReference type="EMBL" id="KAG2540579.1"/>
    </source>
</evidence>
<dbReference type="GO" id="GO:1902000">
    <property type="term" value="P:homogentisate catabolic process"/>
    <property type="evidence" value="ECO:0007669"/>
    <property type="project" value="TreeGrafter"/>
</dbReference>
<dbReference type="GO" id="GO:0006559">
    <property type="term" value="P:L-phenylalanine catabolic process"/>
    <property type="evidence" value="ECO:0007669"/>
    <property type="project" value="UniProtKB-UniRule"/>
</dbReference>
<dbReference type="PANTHER" id="PTHR43069">
    <property type="entry name" value="FUMARYLACETOACETASE"/>
    <property type="match status" value="1"/>
</dbReference>
<dbReference type="EC" id="3.7.1.2" evidence="4"/>
<dbReference type="PANTHER" id="PTHR43069:SF2">
    <property type="entry name" value="FUMARYLACETOACETASE"/>
    <property type="match status" value="1"/>
</dbReference>
<evidence type="ECO:0000256" key="1">
    <source>
        <dbReference type="ARBA" id="ARBA00022723"/>
    </source>
</evidence>
<keyword evidence="4" id="KW-0585">Phenylalanine catabolism</keyword>
<dbReference type="AlphaFoldDB" id="A0A8T0MY92"/>
<keyword evidence="4" id="KW-0460">Magnesium</keyword>
<protein>
    <recommendedName>
        <fullName evidence="4">Fumarylacetoacetase</fullName>
        <ecNumber evidence="4">3.7.1.2</ecNumber>
    </recommendedName>
    <alternativeName>
        <fullName evidence="4">Fumarylacetoacetate hydrolase</fullName>
    </alternativeName>
</protein>
<evidence type="ECO:0000256" key="2">
    <source>
        <dbReference type="PIRSR" id="PIRSR605959-2"/>
    </source>
</evidence>
<proteinExistence type="inferred from homology"/>
<keyword evidence="4" id="KW-0828">Tyrosine catabolism</keyword>
<feature type="binding site" evidence="3">
    <location>
        <position position="54"/>
    </location>
    <ligand>
        <name>Ca(2+)</name>
        <dbReference type="ChEBI" id="CHEBI:29108"/>
    </ligand>
</feature>
<dbReference type="InterPro" id="IPR036462">
    <property type="entry name" value="Fumarylacetoacetase_N_sf"/>
</dbReference>
<organism evidence="6 7">
    <name type="scientific">Panicum virgatum</name>
    <name type="common">Blackwell switchgrass</name>
    <dbReference type="NCBI Taxonomy" id="38727"/>
    <lineage>
        <taxon>Eukaryota</taxon>
        <taxon>Viridiplantae</taxon>
        <taxon>Streptophyta</taxon>
        <taxon>Embryophyta</taxon>
        <taxon>Tracheophyta</taxon>
        <taxon>Spermatophyta</taxon>
        <taxon>Magnoliopsida</taxon>
        <taxon>Liliopsida</taxon>
        <taxon>Poales</taxon>
        <taxon>Poaceae</taxon>
        <taxon>PACMAD clade</taxon>
        <taxon>Panicoideae</taxon>
        <taxon>Panicodae</taxon>
        <taxon>Paniceae</taxon>
        <taxon>Panicinae</taxon>
        <taxon>Panicum</taxon>
        <taxon>Panicum sect. Hiantes</taxon>
    </lineage>
</organism>
<dbReference type="GO" id="GO:0006572">
    <property type="term" value="P:L-tyrosine catabolic process"/>
    <property type="evidence" value="ECO:0007669"/>
    <property type="project" value="UniProtKB-UniRule"/>
</dbReference>
<keyword evidence="1 3" id="KW-0479">Metal-binding</keyword>
<reference evidence="6" key="1">
    <citation type="submission" date="2020-05" db="EMBL/GenBank/DDBJ databases">
        <title>WGS assembly of Panicum virgatum.</title>
        <authorList>
            <person name="Lovell J.T."/>
            <person name="Jenkins J."/>
            <person name="Shu S."/>
            <person name="Juenger T.E."/>
            <person name="Schmutz J."/>
        </authorList>
    </citation>
    <scope>NUCLEOTIDE SEQUENCE</scope>
    <source>
        <strain evidence="6">AP13</strain>
    </source>
</reference>
<feature type="domain" description="Fumarylacetoacetase N-terminal" evidence="5">
    <location>
        <begin position="1"/>
        <end position="45"/>
    </location>
</feature>
<dbReference type="EMBL" id="CM029054">
    <property type="protein sequence ID" value="KAG2540579.1"/>
    <property type="molecule type" value="Genomic_DNA"/>
</dbReference>
<dbReference type="SUPFAM" id="SSF63433">
    <property type="entry name" value="Fumarylacetoacetate hydrolase, FAH, N-terminal domain"/>
    <property type="match status" value="1"/>
</dbReference>
<comment type="cofactor">
    <cofactor evidence="4">
        <name>Mg(2+)</name>
        <dbReference type="ChEBI" id="CHEBI:18420"/>
    </cofactor>
    <cofactor evidence="4">
        <name>Ca(2+)</name>
        <dbReference type="ChEBI" id="CHEBI:29108"/>
    </cofactor>
</comment>
<accession>A0A8T0MY92</accession>
<sequence>MGRSVWKEACATLQNILSAAEPVLPDNKALRNKCFVPMSDIEMVQPIIVGGYTDFFCSVRDGRNCGFIFCRFVHFSERSSH</sequence>
<dbReference type="GO" id="GO:0004334">
    <property type="term" value="F:fumarylacetoacetase activity"/>
    <property type="evidence" value="ECO:0007669"/>
    <property type="project" value="UniProtKB-UniRule"/>
</dbReference>
<evidence type="ECO:0000313" key="7">
    <source>
        <dbReference type="Proteomes" id="UP000823388"/>
    </source>
</evidence>
<dbReference type="InterPro" id="IPR005959">
    <property type="entry name" value="Fumarylacetoacetase"/>
</dbReference>
<comment type="catalytic activity">
    <reaction evidence="4">
        <text>4-fumarylacetoacetate + H2O = acetoacetate + fumarate + H(+)</text>
        <dbReference type="Rhea" id="RHEA:10244"/>
        <dbReference type="ChEBI" id="CHEBI:13705"/>
        <dbReference type="ChEBI" id="CHEBI:15377"/>
        <dbReference type="ChEBI" id="CHEBI:15378"/>
        <dbReference type="ChEBI" id="CHEBI:18034"/>
        <dbReference type="ChEBI" id="CHEBI:29806"/>
        <dbReference type="EC" id="3.7.1.2"/>
    </reaction>
</comment>
<keyword evidence="4" id="KW-0378">Hydrolase</keyword>
<dbReference type="Proteomes" id="UP000823388">
    <property type="component" value="Chromosome 9N"/>
</dbReference>
<comment type="caution">
    <text evidence="6">The sequence shown here is derived from an EMBL/GenBank/DDBJ whole genome shotgun (WGS) entry which is preliminary data.</text>
</comment>
<evidence type="ECO:0000256" key="3">
    <source>
        <dbReference type="PIRSR" id="PIRSR605959-3"/>
    </source>
</evidence>
<dbReference type="Pfam" id="PF09298">
    <property type="entry name" value="FAA_hydrolase_N"/>
    <property type="match status" value="1"/>
</dbReference>
<dbReference type="Gene3D" id="2.30.30.230">
    <property type="entry name" value="Fumarylacetoacetase, N-terminal domain"/>
    <property type="match status" value="1"/>
</dbReference>
<evidence type="ECO:0000259" key="5">
    <source>
        <dbReference type="Pfam" id="PF09298"/>
    </source>
</evidence>
<dbReference type="GO" id="GO:0046872">
    <property type="term" value="F:metal ion binding"/>
    <property type="evidence" value="ECO:0007669"/>
    <property type="project" value="UniProtKB-UniRule"/>
</dbReference>
<comment type="similarity">
    <text evidence="4">Belongs to the FAH family.</text>
</comment>